<name>A0A9D2MR95_9FIRM</name>
<feature type="transmembrane region" description="Helical" evidence="1">
    <location>
        <begin position="5"/>
        <end position="22"/>
    </location>
</feature>
<keyword evidence="1" id="KW-0812">Transmembrane</keyword>
<evidence type="ECO:0000313" key="2">
    <source>
        <dbReference type="EMBL" id="HJB90510.1"/>
    </source>
</evidence>
<reference evidence="2" key="2">
    <citation type="submission" date="2021-04" db="EMBL/GenBank/DDBJ databases">
        <authorList>
            <person name="Gilroy R."/>
        </authorList>
    </citation>
    <scope>NUCLEOTIDE SEQUENCE</scope>
    <source>
        <strain evidence="2">USAMLcec3-2134</strain>
    </source>
</reference>
<sequence length="48" mass="5668">MYRIIAFAIFWVAIGMLLMLFFRYRIFGTIFALILLAASYLILSCEDR</sequence>
<protein>
    <submittedName>
        <fullName evidence="2">Uncharacterized protein</fullName>
    </submittedName>
</protein>
<accession>A0A9D2MR95</accession>
<dbReference type="Proteomes" id="UP000886883">
    <property type="component" value="Unassembled WGS sequence"/>
</dbReference>
<comment type="caution">
    <text evidence="2">The sequence shown here is derived from an EMBL/GenBank/DDBJ whole genome shotgun (WGS) entry which is preliminary data.</text>
</comment>
<dbReference type="EMBL" id="DWXE01000010">
    <property type="protein sequence ID" value="HJB90510.1"/>
    <property type="molecule type" value="Genomic_DNA"/>
</dbReference>
<evidence type="ECO:0000256" key="1">
    <source>
        <dbReference type="SAM" id="Phobius"/>
    </source>
</evidence>
<organism evidence="2 3">
    <name type="scientific">Candidatus Eisenbergiella merdigallinarum</name>
    <dbReference type="NCBI Taxonomy" id="2838552"/>
    <lineage>
        <taxon>Bacteria</taxon>
        <taxon>Bacillati</taxon>
        <taxon>Bacillota</taxon>
        <taxon>Clostridia</taxon>
        <taxon>Lachnospirales</taxon>
        <taxon>Lachnospiraceae</taxon>
        <taxon>Eisenbergiella</taxon>
    </lineage>
</organism>
<dbReference type="AlphaFoldDB" id="A0A9D2MR95"/>
<evidence type="ECO:0000313" key="3">
    <source>
        <dbReference type="Proteomes" id="UP000886883"/>
    </source>
</evidence>
<feature type="transmembrane region" description="Helical" evidence="1">
    <location>
        <begin position="28"/>
        <end position="45"/>
    </location>
</feature>
<reference evidence="2" key="1">
    <citation type="journal article" date="2021" name="PeerJ">
        <title>Extensive microbial diversity within the chicken gut microbiome revealed by metagenomics and culture.</title>
        <authorList>
            <person name="Gilroy R."/>
            <person name="Ravi A."/>
            <person name="Getino M."/>
            <person name="Pursley I."/>
            <person name="Horton D.L."/>
            <person name="Alikhan N.F."/>
            <person name="Baker D."/>
            <person name="Gharbi K."/>
            <person name="Hall N."/>
            <person name="Watson M."/>
            <person name="Adriaenssens E.M."/>
            <person name="Foster-Nyarko E."/>
            <person name="Jarju S."/>
            <person name="Secka A."/>
            <person name="Antonio M."/>
            <person name="Oren A."/>
            <person name="Chaudhuri R.R."/>
            <person name="La Ragione R."/>
            <person name="Hildebrand F."/>
            <person name="Pallen M.J."/>
        </authorList>
    </citation>
    <scope>NUCLEOTIDE SEQUENCE</scope>
    <source>
        <strain evidence="2">USAMLcec3-2134</strain>
    </source>
</reference>
<proteinExistence type="predicted"/>
<keyword evidence="1" id="KW-1133">Transmembrane helix</keyword>
<keyword evidence="1" id="KW-0472">Membrane</keyword>
<gene>
    <name evidence="2" type="ORF">H9763_03465</name>
</gene>